<organism evidence="1 2">
    <name type="scientific">Dunaliella salina</name>
    <name type="common">Green alga</name>
    <name type="synonym">Protococcus salinus</name>
    <dbReference type="NCBI Taxonomy" id="3046"/>
    <lineage>
        <taxon>Eukaryota</taxon>
        <taxon>Viridiplantae</taxon>
        <taxon>Chlorophyta</taxon>
        <taxon>core chlorophytes</taxon>
        <taxon>Chlorophyceae</taxon>
        <taxon>CS clade</taxon>
        <taxon>Chlamydomonadales</taxon>
        <taxon>Dunaliellaceae</taxon>
        <taxon>Dunaliella</taxon>
    </lineage>
</organism>
<reference evidence="1" key="1">
    <citation type="submission" date="2017-08" db="EMBL/GenBank/DDBJ databases">
        <authorList>
            <person name="Polle J.E."/>
            <person name="Barry K."/>
            <person name="Cushman J."/>
            <person name="Schmutz J."/>
            <person name="Tran D."/>
            <person name="Hathwaick L.T."/>
            <person name="Yim W.C."/>
            <person name="Jenkins J."/>
            <person name="Mckie-Krisberg Z.M."/>
            <person name="Prochnik S."/>
            <person name="Lindquist E."/>
            <person name="Dockter R.B."/>
            <person name="Adam C."/>
            <person name="Molina H."/>
            <person name="Bunkerborg J."/>
            <person name="Jin E."/>
            <person name="Buchheim M."/>
            <person name="Magnuson J."/>
        </authorList>
    </citation>
    <scope>NUCLEOTIDE SEQUENCE</scope>
    <source>
        <strain evidence="1">CCAP 19/18</strain>
    </source>
</reference>
<gene>
    <name evidence="1" type="ORF">DUNSADRAFT_15327</name>
</gene>
<proteinExistence type="predicted"/>
<sequence>MNRHTVLFQDPQVFDSLQRQPPTPVSNTRVRVHKLAFQRFECVPELPQLVVFAACCRLQFGQSCTSRALVFGVSPCLCTQPYQLLILLHQLHTRAKACRECALH</sequence>
<evidence type="ECO:0000313" key="2">
    <source>
        <dbReference type="Proteomes" id="UP000815325"/>
    </source>
</evidence>
<protein>
    <recommendedName>
        <fullName evidence="3">Encoded protein</fullName>
    </recommendedName>
</protein>
<evidence type="ECO:0000313" key="1">
    <source>
        <dbReference type="EMBL" id="KAF5829904.1"/>
    </source>
</evidence>
<comment type="caution">
    <text evidence="1">The sequence shown here is derived from an EMBL/GenBank/DDBJ whole genome shotgun (WGS) entry which is preliminary data.</text>
</comment>
<dbReference type="Proteomes" id="UP000815325">
    <property type="component" value="Unassembled WGS sequence"/>
</dbReference>
<accession>A0ABQ7G5L2</accession>
<evidence type="ECO:0008006" key="3">
    <source>
        <dbReference type="Google" id="ProtNLM"/>
    </source>
</evidence>
<keyword evidence="2" id="KW-1185">Reference proteome</keyword>
<dbReference type="EMBL" id="MU070102">
    <property type="protein sequence ID" value="KAF5829904.1"/>
    <property type="molecule type" value="Genomic_DNA"/>
</dbReference>
<name>A0ABQ7G5L2_DUNSA</name>